<comment type="caution">
    <text evidence="2">The sequence shown here is derived from an EMBL/GenBank/DDBJ whole genome shotgun (WGS) entry which is preliminary data.</text>
</comment>
<evidence type="ECO:0000256" key="1">
    <source>
        <dbReference type="SAM" id="Phobius"/>
    </source>
</evidence>
<reference evidence="2 3" key="1">
    <citation type="journal article" date="2021" name="Hortic Res">
        <title>Chromosome-scale assembly of the Dendrobium chrysotoxum genome enhances the understanding of orchid evolution.</title>
        <authorList>
            <person name="Zhang Y."/>
            <person name="Zhang G.Q."/>
            <person name="Zhang D."/>
            <person name="Liu X.D."/>
            <person name="Xu X.Y."/>
            <person name="Sun W.H."/>
            <person name="Yu X."/>
            <person name="Zhu X."/>
            <person name="Wang Z.W."/>
            <person name="Zhao X."/>
            <person name="Zhong W.Y."/>
            <person name="Chen H."/>
            <person name="Yin W.L."/>
            <person name="Huang T."/>
            <person name="Niu S.C."/>
            <person name="Liu Z.J."/>
        </authorList>
    </citation>
    <scope>NUCLEOTIDE SEQUENCE [LARGE SCALE GENOMIC DNA]</scope>
    <source>
        <strain evidence="2">Lindl</strain>
    </source>
</reference>
<keyword evidence="1" id="KW-0812">Transmembrane</keyword>
<protein>
    <submittedName>
        <fullName evidence="2">Uncharacterized protein</fullName>
    </submittedName>
</protein>
<dbReference type="EMBL" id="JAGFBR010000015">
    <property type="protein sequence ID" value="KAH0454588.1"/>
    <property type="molecule type" value="Genomic_DNA"/>
</dbReference>
<organism evidence="2 3">
    <name type="scientific">Dendrobium chrysotoxum</name>
    <name type="common">Orchid</name>
    <dbReference type="NCBI Taxonomy" id="161865"/>
    <lineage>
        <taxon>Eukaryota</taxon>
        <taxon>Viridiplantae</taxon>
        <taxon>Streptophyta</taxon>
        <taxon>Embryophyta</taxon>
        <taxon>Tracheophyta</taxon>
        <taxon>Spermatophyta</taxon>
        <taxon>Magnoliopsida</taxon>
        <taxon>Liliopsida</taxon>
        <taxon>Asparagales</taxon>
        <taxon>Orchidaceae</taxon>
        <taxon>Epidendroideae</taxon>
        <taxon>Malaxideae</taxon>
        <taxon>Dendrobiinae</taxon>
        <taxon>Dendrobium</taxon>
    </lineage>
</organism>
<sequence>MKILVTISHDTAEHVEVLGANPSYEDSFLHWNSINWKKLDTYKEHNRMDCREICNKGERRCEAHHWPVRSTVKMYQRYNHFHFLFLIPLPFPFPFIVHGSTVKMYQRYNHFHFLFLIPLPFPFPFIVHGHRNAENHEDPINRRNKKRYLVHGTPAYAEFGKAFMVLKDINFKEKHKAHGCYLPQHSACENMLYLANELCSASGISYLSLVNHSIALRVDRRALMNLLQLIIDTCIHYKLIASCRQFVALTFFLAGTEAHIRVLKVVPSTLEKSMYRAYLPCCKCRTGFPLITLEKSVYGWFSGAP</sequence>
<gene>
    <name evidence="2" type="ORF">IEQ34_016512</name>
</gene>
<keyword evidence="3" id="KW-1185">Reference proteome</keyword>
<keyword evidence="1" id="KW-1133">Transmembrane helix</keyword>
<dbReference type="Proteomes" id="UP000775213">
    <property type="component" value="Unassembled WGS sequence"/>
</dbReference>
<proteinExistence type="predicted"/>
<dbReference type="AlphaFoldDB" id="A0AAV7GFT5"/>
<evidence type="ECO:0000313" key="3">
    <source>
        <dbReference type="Proteomes" id="UP000775213"/>
    </source>
</evidence>
<keyword evidence="1" id="KW-0472">Membrane</keyword>
<accession>A0AAV7GFT5</accession>
<feature type="transmembrane region" description="Helical" evidence="1">
    <location>
        <begin position="78"/>
        <end position="97"/>
    </location>
</feature>
<name>A0AAV7GFT5_DENCH</name>
<evidence type="ECO:0000313" key="2">
    <source>
        <dbReference type="EMBL" id="KAH0454588.1"/>
    </source>
</evidence>